<sequence length="93" mass="10274">MGLPPSTSAVVSCRVVRAAQLSFTIAVRPYKPKQFSSSNALILMGDEGWMLNDIAGHELYLQSVEQQGLYPVTSRMRPLAELDAEEFCIVDEV</sequence>
<keyword evidence="1" id="KW-1185">Reference proteome</keyword>
<dbReference type="WBParaSite" id="PEQ_0000257401-mRNA-1">
    <property type="protein sequence ID" value="PEQ_0000257401-mRNA-1"/>
    <property type="gene ID" value="PEQ_0000257401"/>
</dbReference>
<reference evidence="2" key="1">
    <citation type="submission" date="2022-11" db="UniProtKB">
        <authorList>
            <consortium name="WormBaseParasite"/>
        </authorList>
    </citation>
    <scope>IDENTIFICATION</scope>
</reference>
<name>A0A914R7F6_PAREQ</name>
<organism evidence="1 2">
    <name type="scientific">Parascaris equorum</name>
    <name type="common">Equine roundworm</name>
    <dbReference type="NCBI Taxonomy" id="6256"/>
    <lineage>
        <taxon>Eukaryota</taxon>
        <taxon>Metazoa</taxon>
        <taxon>Ecdysozoa</taxon>
        <taxon>Nematoda</taxon>
        <taxon>Chromadorea</taxon>
        <taxon>Rhabditida</taxon>
        <taxon>Spirurina</taxon>
        <taxon>Ascaridomorpha</taxon>
        <taxon>Ascaridoidea</taxon>
        <taxon>Ascarididae</taxon>
        <taxon>Parascaris</taxon>
    </lineage>
</organism>
<protein>
    <submittedName>
        <fullName evidence="2">Uncharacterized protein</fullName>
    </submittedName>
</protein>
<proteinExistence type="predicted"/>
<evidence type="ECO:0000313" key="2">
    <source>
        <dbReference type="WBParaSite" id="PEQ_0000257401-mRNA-1"/>
    </source>
</evidence>
<dbReference type="Proteomes" id="UP000887564">
    <property type="component" value="Unplaced"/>
</dbReference>
<dbReference type="AlphaFoldDB" id="A0A914R7F6"/>
<evidence type="ECO:0000313" key="1">
    <source>
        <dbReference type="Proteomes" id="UP000887564"/>
    </source>
</evidence>
<accession>A0A914R7F6</accession>